<keyword evidence="3" id="KW-1185">Reference proteome</keyword>
<name>A0A8H3XER0_GIGMA</name>
<evidence type="ECO:0000256" key="1">
    <source>
        <dbReference type="SAM" id="MobiDB-lite"/>
    </source>
</evidence>
<dbReference type="InterPro" id="IPR051888">
    <property type="entry name" value="UPF0148_domain"/>
</dbReference>
<feature type="compositionally biased region" description="Polar residues" evidence="1">
    <location>
        <begin position="75"/>
        <end position="90"/>
    </location>
</feature>
<proteinExistence type="predicted"/>
<dbReference type="PANTHER" id="PTHR16537:SF1">
    <property type="entry name" value="PROTEIN ZNRD2"/>
    <property type="match status" value="1"/>
</dbReference>
<dbReference type="Proteomes" id="UP000439903">
    <property type="component" value="Unassembled WGS sequence"/>
</dbReference>
<dbReference type="InterPro" id="IPR009563">
    <property type="entry name" value="SSSCA1"/>
</dbReference>
<reference evidence="2 3" key="1">
    <citation type="journal article" date="2019" name="Environ. Microbiol.">
        <title>At the nexus of three kingdoms: the genome of the mycorrhizal fungus Gigaspora margarita provides insights into plant, endobacterial and fungal interactions.</title>
        <authorList>
            <person name="Venice F."/>
            <person name="Ghignone S."/>
            <person name="Salvioli di Fossalunga A."/>
            <person name="Amselem J."/>
            <person name="Novero M."/>
            <person name="Xianan X."/>
            <person name="Sedzielewska Toro K."/>
            <person name="Morin E."/>
            <person name="Lipzen A."/>
            <person name="Grigoriev I.V."/>
            <person name="Henrissat B."/>
            <person name="Martin F.M."/>
            <person name="Bonfante P."/>
        </authorList>
    </citation>
    <scope>NUCLEOTIDE SEQUENCE [LARGE SCALE GENOMIC DNA]</scope>
    <source>
        <strain evidence="2 3">BEG34</strain>
    </source>
</reference>
<dbReference type="OrthoDB" id="28939at2759"/>
<evidence type="ECO:0000313" key="3">
    <source>
        <dbReference type="Proteomes" id="UP000439903"/>
    </source>
</evidence>
<dbReference type="Pfam" id="PF06677">
    <property type="entry name" value="Auto_anti-p27"/>
    <property type="match status" value="2"/>
</dbReference>
<comment type="caution">
    <text evidence="2">The sequence shown here is derived from an EMBL/GenBank/DDBJ whole genome shotgun (WGS) entry which is preliminary data.</text>
</comment>
<evidence type="ECO:0000313" key="2">
    <source>
        <dbReference type="EMBL" id="KAF0457179.1"/>
    </source>
</evidence>
<dbReference type="PANTHER" id="PTHR16537">
    <property type="entry name" value="SJOEGREN SYNDROME/SCLERODERMA AUTOANTIGEN 1"/>
    <property type="match status" value="1"/>
</dbReference>
<dbReference type="AlphaFoldDB" id="A0A8H3XER0"/>
<accession>A0A8H3XER0</accession>
<gene>
    <name evidence="2" type="ORF">F8M41_001234</name>
</gene>
<organism evidence="2 3">
    <name type="scientific">Gigaspora margarita</name>
    <dbReference type="NCBI Taxonomy" id="4874"/>
    <lineage>
        <taxon>Eukaryota</taxon>
        <taxon>Fungi</taxon>
        <taxon>Fungi incertae sedis</taxon>
        <taxon>Mucoromycota</taxon>
        <taxon>Glomeromycotina</taxon>
        <taxon>Glomeromycetes</taxon>
        <taxon>Diversisporales</taxon>
        <taxon>Gigasporaceae</taxon>
        <taxon>Gigaspora</taxon>
    </lineage>
</organism>
<sequence length="257" mass="28572">MDQATDLIGKYLLTGWVLTNTVCRTPSCNIPLLRSKDSSIWFCVLCEKPENAPTNSPQNSLQNETSNIANNLEPTILNSQDSTSTHSAVNMSIEERREQSRRASQSIGQYLLQGWALIDEICPNDTCVGVPLLRSRDKKRYCVICQQYYINESDVDHSKYKISHDLAPQTSTSSSNSSVFNGKKRESYAKDTEIIAITSFSNNNETLNTAQKTIMSKLEELSALLQNTIDISEVKSICDAMKSCAQALEALGSLNRT</sequence>
<protein>
    <submittedName>
        <fullName evidence="2">Sjogrens syndrome scleroderma autoantigen 1 family protein</fullName>
    </submittedName>
</protein>
<feature type="region of interest" description="Disordered" evidence="1">
    <location>
        <begin position="75"/>
        <end position="100"/>
    </location>
</feature>
<dbReference type="EMBL" id="WTPW01001099">
    <property type="protein sequence ID" value="KAF0457179.1"/>
    <property type="molecule type" value="Genomic_DNA"/>
</dbReference>